<keyword evidence="2" id="KW-0255">Endonuclease</keyword>
<comment type="caution">
    <text evidence="2">The sequence shown here is derived from an EMBL/GenBank/DDBJ whole genome shotgun (WGS) entry which is preliminary data.</text>
</comment>
<keyword evidence="2" id="KW-0378">Hydrolase</keyword>
<dbReference type="Proteomes" id="UP001207654">
    <property type="component" value="Unassembled WGS sequence"/>
</dbReference>
<dbReference type="InterPro" id="IPR011335">
    <property type="entry name" value="Restrct_endonuc-II-like"/>
</dbReference>
<organism evidence="2 3">
    <name type="scientific">Archangium lansingense</name>
    <dbReference type="NCBI Taxonomy" id="2995310"/>
    <lineage>
        <taxon>Bacteria</taxon>
        <taxon>Pseudomonadati</taxon>
        <taxon>Myxococcota</taxon>
        <taxon>Myxococcia</taxon>
        <taxon>Myxococcales</taxon>
        <taxon>Cystobacterineae</taxon>
        <taxon>Archangiaceae</taxon>
        <taxon>Archangium</taxon>
    </lineage>
</organism>
<dbReference type="RefSeq" id="WP_267541630.1">
    <property type="nucleotide sequence ID" value="NZ_JAPNKA010000001.1"/>
</dbReference>
<protein>
    <submittedName>
        <fullName evidence="2">Uma2 family endonuclease</fullName>
    </submittedName>
</protein>
<sequence>MEPSREPPLPAGRLRRLTAAEYMWMVDAGVFGEHERLELLDGVLCKMSPQSVPHARIIQVLSRMLFRQLSEQHDLRVQLPLQLGELSVPEPDLAVVESKEVEVYRAPDSETEAYTERITVGRSEALSCRSVPGLSVPPADLW</sequence>
<dbReference type="SUPFAM" id="SSF52980">
    <property type="entry name" value="Restriction endonuclease-like"/>
    <property type="match status" value="1"/>
</dbReference>
<dbReference type="Gene3D" id="3.90.1570.10">
    <property type="entry name" value="tt1808, chain A"/>
    <property type="match status" value="1"/>
</dbReference>
<dbReference type="PANTHER" id="PTHR35400">
    <property type="entry name" value="SLR1083 PROTEIN"/>
    <property type="match status" value="1"/>
</dbReference>
<dbReference type="PANTHER" id="PTHR35400:SF1">
    <property type="entry name" value="SLR1083 PROTEIN"/>
    <property type="match status" value="1"/>
</dbReference>
<gene>
    <name evidence="2" type="ORF">OV287_52480</name>
</gene>
<keyword evidence="3" id="KW-1185">Reference proteome</keyword>
<name>A0ABT4AN19_9BACT</name>
<reference evidence="2 3" key="1">
    <citation type="submission" date="2022-11" db="EMBL/GenBank/DDBJ databases">
        <title>Minimal conservation of predation-associated metabolite biosynthetic gene clusters underscores biosynthetic potential of Myxococcota including descriptions for ten novel species: Archangium lansinium sp. nov., Myxococcus landrumus sp. nov., Nannocystis bai.</title>
        <authorList>
            <person name="Ahearne A."/>
            <person name="Stevens C."/>
            <person name="Phillips K."/>
        </authorList>
    </citation>
    <scope>NUCLEOTIDE SEQUENCE [LARGE SCALE GENOMIC DNA]</scope>
    <source>
        <strain evidence="2 3">MIWBW</strain>
    </source>
</reference>
<dbReference type="Pfam" id="PF05685">
    <property type="entry name" value="Uma2"/>
    <property type="match status" value="1"/>
</dbReference>
<keyword evidence="2" id="KW-0540">Nuclease</keyword>
<feature type="domain" description="Putative restriction endonuclease" evidence="1">
    <location>
        <begin position="32"/>
        <end position="99"/>
    </location>
</feature>
<dbReference type="GO" id="GO:0004519">
    <property type="term" value="F:endonuclease activity"/>
    <property type="evidence" value="ECO:0007669"/>
    <property type="project" value="UniProtKB-KW"/>
</dbReference>
<evidence type="ECO:0000313" key="3">
    <source>
        <dbReference type="Proteomes" id="UP001207654"/>
    </source>
</evidence>
<dbReference type="InterPro" id="IPR012296">
    <property type="entry name" value="Nuclease_put_TT1808"/>
</dbReference>
<dbReference type="EMBL" id="JAPNKA010000001">
    <property type="protein sequence ID" value="MCY1083085.1"/>
    <property type="molecule type" value="Genomic_DNA"/>
</dbReference>
<evidence type="ECO:0000259" key="1">
    <source>
        <dbReference type="Pfam" id="PF05685"/>
    </source>
</evidence>
<accession>A0ABT4AN19</accession>
<proteinExistence type="predicted"/>
<dbReference type="InterPro" id="IPR008538">
    <property type="entry name" value="Uma2"/>
</dbReference>
<evidence type="ECO:0000313" key="2">
    <source>
        <dbReference type="EMBL" id="MCY1083085.1"/>
    </source>
</evidence>